<keyword evidence="2" id="KW-1185">Reference proteome</keyword>
<dbReference type="Gene3D" id="1.25.40.20">
    <property type="entry name" value="Ankyrin repeat-containing domain"/>
    <property type="match status" value="1"/>
</dbReference>
<dbReference type="EMBL" id="CP093343">
    <property type="protein sequence ID" value="WOG82024.1"/>
    <property type="molecule type" value="Genomic_DNA"/>
</dbReference>
<dbReference type="InterPro" id="IPR036770">
    <property type="entry name" value="Ankyrin_rpt-contain_sf"/>
</dbReference>
<proteinExistence type="predicted"/>
<dbReference type="KEGG" id="dcr:108218507"/>
<gene>
    <name evidence="1" type="ORF">DCAR_0101183</name>
</gene>
<dbReference type="AlphaFoldDB" id="A0AAF0W2N4"/>
<dbReference type="SMART" id="SM00248">
    <property type="entry name" value="ANK"/>
    <property type="match status" value="3"/>
</dbReference>
<accession>A0AAF0W2N4</accession>
<dbReference type="PANTHER" id="PTHR24121">
    <property type="entry name" value="NO MECHANORECEPTOR POTENTIAL C, ISOFORM D-RELATED"/>
    <property type="match status" value="1"/>
</dbReference>
<organism evidence="1 2">
    <name type="scientific">Daucus carota subsp. sativus</name>
    <name type="common">Carrot</name>
    <dbReference type="NCBI Taxonomy" id="79200"/>
    <lineage>
        <taxon>Eukaryota</taxon>
        <taxon>Viridiplantae</taxon>
        <taxon>Streptophyta</taxon>
        <taxon>Embryophyta</taxon>
        <taxon>Tracheophyta</taxon>
        <taxon>Spermatophyta</taxon>
        <taxon>Magnoliopsida</taxon>
        <taxon>eudicotyledons</taxon>
        <taxon>Gunneridae</taxon>
        <taxon>Pentapetalae</taxon>
        <taxon>asterids</taxon>
        <taxon>campanulids</taxon>
        <taxon>Apiales</taxon>
        <taxon>Apiaceae</taxon>
        <taxon>Apioideae</taxon>
        <taxon>Scandiceae</taxon>
        <taxon>Daucinae</taxon>
        <taxon>Daucus</taxon>
        <taxon>Daucus sect. Daucus</taxon>
    </lineage>
</organism>
<dbReference type="SUPFAM" id="SSF48403">
    <property type="entry name" value="Ankyrin repeat"/>
    <property type="match status" value="1"/>
</dbReference>
<dbReference type="Pfam" id="PF12796">
    <property type="entry name" value="Ank_2"/>
    <property type="match status" value="1"/>
</dbReference>
<reference evidence="1" key="1">
    <citation type="journal article" date="2016" name="Nat. Genet.">
        <title>A high-quality carrot genome assembly provides new insights into carotenoid accumulation and asterid genome evolution.</title>
        <authorList>
            <person name="Iorizzo M."/>
            <person name="Ellison S."/>
            <person name="Senalik D."/>
            <person name="Zeng P."/>
            <person name="Satapoomin P."/>
            <person name="Huang J."/>
            <person name="Bowman M."/>
            <person name="Iovene M."/>
            <person name="Sanseverino W."/>
            <person name="Cavagnaro P."/>
            <person name="Yildiz M."/>
            <person name="Macko-Podgorni A."/>
            <person name="Moranska E."/>
            <person name="Grzebelus E."/>
            <person name="Grzebelus D."/>
            <person name="Ashrafi H."/>
            <person name="Zheng Z."/>
            <person name="Cheng S."/>
            <person name="Spooner D."/>
            <person name="Van Deynze A."/>
            <person name="Simon P."/>
        </authorList>
    </citation>
    <scope>NUCLEOTIDE SEQUENCE</scope>
    <source>
        <tissue evidence="1">Leaf</tissue>
    </source>
</reference>
<sequence length="175" mass="19832">MASSVTDSNNAELYQALIKKDEQKVLDLCEKYAEEEGPMRVVTIHKDTILHVALYSMQVGLVIKLLENLSPQYIHLMDRKNSGGNTVLHEAATYDKLLDAVEMMLKLRKNLLTITNNNMENPLFRAARYGQKAIFKFLSGCIVKDFDTEELEKYHQKFDGSTVLHAAIAAEHFGL</sequence>
<name>A0AAF0W2N4_DAUCS</name>
<evidence type="ECO:0000313" key="2">
    <source>
        <dbReference type="Proteomes" id="UP000077755"/>
    </source>
</evidence>
<evidence type="ECO:0008006" key="3">
    <source>
        <dbReference type="Google" id="ProtNLM"/>
    </source>
</evidence>
<dbReference type="Proteomes" id="UP000077755">
    <property type="component" value="Chromosome 1"/>
</dbReference>
<evidence type="ECO:0000313" key="1">
    <source>
        <dbReference type="EMBL" id="WOG82024.1"/>
    </source>
</evidence>
<dbReference type="PANTHER" id="PTHR24121:SF20">
    <property type="entry name" value="TONSOKU-LIKE PROTEIN"/>
    <property type="match status" value="1"/>
</dbReference>
<reference evidence="1" key="2">
    <citation type="submission" date="2022-03" db="EMBL/GenBank/DDBJ databases">
        <title>Draft title - Genomic analysis of global carrot germplasm unveils the trajectory of domestication and the origin of high carotenoid orange carrot.</title>
        <authorList>
            <person name="Iorizzo M."/>
            <person name="Ellison S."/>
            <person name="Senalik D."/>
            <person name="Macko-Podgorni A."/>
            <person name="Grzebelus D."/>
            <person name="Bostan H."/>
            <person name="Rolling W."/>
            <person name="Curaba J."/>
            <person name="Simon P."/>
        </authorList>
    </citation>
    <scope>NUCLEOTIDE SEQUENCE</scope>
    <source>
        <tissue evidence="1">Leaf</tissue>
    </source>
</reference>
<dbReference type="InterPro" id="IPR002110">
    <property type="entry name" value="Ankyrin_rpt"/>
</dbReference>
<protein>
    <recommendedName>
        <fullName evidence="3">PGG domain-containing protein</fullName>
    </recommendedName>
</protein>